<evidence type="ECO:0000313" key="2">
    <source>
        <dbReference type="EMBL" id="CUS13806.1"/>
    </source>
</evidence>
<feature type="compositionally biased region" description="Low complexity" evidence="1">
    <location>
        <begin position="28"/>
        <end position="42"/>
    </location>
</feature>
<dbReference type="AlphaFoldDB" id="A0A292Q1X1"/>
<feature type="region of interest" description="Disordered" evidence="1">
    <location>
        <begin position="250"/>
        <end position="298"/>
    </location>
</feature>
<sequence length="298" mass="33366">MEIGFPIPTQNIYPRLRLDQMESPPSSPSSSASSSTAKASSPPRSPPEDEIDTDSDDSLDTPESDNIEDILCSQNPARRYRVPGKRPRKARSPTSPRKEAGPEGGDEPLSMQAPPKKKRRGGKMNGEGGSGRGVEAEAASRKPSDWEGEKWWRMTYSEDDEFDKKEQELEELERREKVRREKVWAEKREREREREMGEEKGRKEKPDNKCEKEKRKGKEEGEEKVEPGGADVELEGGVIIELEGEEIIELEEENGRNVGGIENPDGFDSSKKLNTPGDANSEDAPASPNHSLHRCTAR</sequence>
<feature type="compositionally biased region" description="Basic and acidic residues" evidence="1">
    <location>
        <begin position="134"/>
        <end position="152"/>
    </location>
</feature>
<evidence type="ECO:0000313" key="3">
    <source>
        <dbReference type="Proteomes" id="UP001412239"/>
    </source>
</evidence>
<dbReference type="EMBL" id="LN890966">
    <property type="protein sequence ID" value="CUS13806.1"/>
    <property type="molecule type" value="Genomic_DNA"/>
</dbReference>
<reference evidence="2" key="1">
    <citation type="submission" date="2015-10" db="EMBL/GenBank/DDBJ databases">
        <authorList>
            <person name="Regsiter A."/>
            <person name="william w."/>
        </authorList>
    </citation>
    <scope>NUCLEOTIDE SEQUENCE</scope>
    <source>
        <strain evidence="2">Montdore</strain>
    </source>
</reference>
<evidence type="ECO:0000256" key="1">
    <source>
        <dbReference type="SAM" id="MobiDB-lite"/>
    </source>
</evidence>
<accession>A0A292Q1X1</accession>
<feature type="compositionally biased region" description="Gly residues" evidence="1">
    <location>
        <begin position="123"/>
        <end position="132"/>
    </location>
</feature>
<protein>
    <submittedName>
        <fullName evidence="2">Uncharacterized protein</fullName>
    </submittedName>
</protein>
<organism evidence="2 3">
    <name type="scientific">Tuber aestivum</name>
    <name type="common">summer truffle</name>
    <dbReference type="NCBI Taxonomy" id="59557"/>
    <lineage>
        <taxon>Eukaryota</taxon>
        <taxon>Fungi</taxon>
        <taxon>Dikarya</taxon>
        <taxon>Ascomycota</taxon>
        <taxon>Pezizomycotina</taxon>
        <taxon>Pezizomycetes</taxon>
        <taxon>Pezizales</taxon>
        <taxon>Tuberaceae</taxon>
        <taxon>Tuber</taxon>
    </lineage>
</organism>
<dbReference type="Proteomes" id="UP001412239">
    <property type="component" value="Unassembled WGS sequence"/>
</dbReference>
<feature type="compositionally biased region" description="Basic residues" evidence="1">
    <location>
        <begin position="78"/>
        <end position="91"/>
    </location>
</feature>
<gene>
    <name evidence="2" type="ORF">GSTUAT00002017001</name>
</gene>
<name>A0A292Q1X1_9PEZI</name>
<proteinExistence type="predicted"/>
<feature type="region of interest" description="Disordered" evidence="1">
    <location>
        <begin position="1"/>
        <end position="237"/>
    </location>
</feature>
<keyword evidence="3" id="KW-1185">Reference proteome</keyword>
<feature type="compositionally biased region" description="Basic and acidic residues" evidence="1">
    <location>
        <begin position="162"/>
        <end position="226"/>
    </location>
</feature>
<feature type="compositionally biased region" description="Acidic residues" evidence="1">
    <location>
        <begin position="48"/>
        <end position="68"/>
    </location>
</feature>